<gene>
    <name evidence="2" type="ORF">CONCODRAFT_12831</name>
</gene>
<name>A0A137NS49_CONC2</name>
<sequence length="99" mass="10612">MKFLSLVCLATVAAQSTLPPVNATESVEFVDSLDAAIQKYLEQQNNTNSTQQAPSNIAKAALVAPVSKITTEAEARGFIKYAGAAYCQKSRVLNWSCTN</sequence>
<dbReference type="Proteomes" id="UP000070444">
    <property type="component" value="Unassembled WGS sequence"/>
</dbReference>
<feature type="non-terminal residue" evidence="2">
    <location>
        <position position="99"/>
    </location>
</feature>
<evidence type="ECO:0000256" key="1">
    <source>
        <dbReference type="SAM" id="SignalP"/>
    </source>
</evidence>
<feature type="signal peptide" evidence="1">
    <location>
        <begin position="1"/>
        <end position="23"/>
    </location>
</feature>
<keyword evidence="3" id="KW-1185">Reference proteome</keyword>
<keyword evidence="1" id="KW-0732">Signal</keyword>
<evidence type="ECO:0000313" key="3">
    <source>
        <dbReference type="Proteomes" id="UP000070444"/>
    </source>
</evidence>
<protein>
    <submittedName>
        <fullName evidence="2">Uncharacterized protein</fullName>
    </submittedName>
</protein>
<organism evidence="2 3">
    <name type="scientific">Conidiobolus coronatus (strain ATCC 28846 / CBS 209.66 / NRRL 28638)</name>
    <name type="common">Delacroixia coronata</name>
    <dbReference type="NCBI Taxonomy" id="796925"/>
    <lineage>
        <taxon>Eukaryota</taxon>
        <taxon>Fungi</taxon>
        <taxon>Fungi incertae sedis</taxon>
        <taxon>Zoopagomycota</taxon>
        <taxon>Entomophthoromycotina</taxon>
        <taxon>Entomophthoromycetes</taxon>
        <taxon>Entomophthorales</taxon>
        <taxon>Ancylistaceae</taxon>
        <taxon>Conidiobolus</taxon>
    </lineage>
</organism>
<accession>A0A137NS49</accession>
<evidence type="ECO:0000313" key="2">
    <source>
        <dbReference type="EMBL" id="KXN65554.1"/>
    </source>
</evidence>
<proteinExistence type="predicted"/>
<dbReference type="EMBL" id="KQ964858">
    <property type="protein sequence ID" value="KXN65554.1"/>
    <property type="molecule type" value="Genomic_DNA"/>
</dbReference>
<dbReference type="AlphaFoldDB" id="A0A137NS49"/>
<feature type="chain" id="PRO_5007294012" evidence="1">
    <location>
        <begin position="24"/>
        <end position="99"/>
    </location>
</feature>
<reference evidence="2 3" key="1">
    <citation type="journal article" date="2015" name="Genome Biol. Evol.">
        <title>Phylogenomic analyses indicate that early fungi evolved digesting cell walls of algal ancestors of land plants.</title>
        <authorList>
            <person name="Chang Y."/>
            <person name="Wang S."/>
            <person name="Sekimoto S."/>
            <person name="Aerts A.L."/>
            <person name="Choi C."/>
            <person name="Clum A."/>
            <person name="LaButti K.M."/>
            <person name="Lindquist E.A."/>
            <person name="Yee Ngan C."/>
            <person name="Ohm R.A."/>
            <person name="Salamov A.A."/>
            <person name="Grigoriev I.V."/>
            <person name="Spatafora J.W."/>
            <person name="Berbee M.L."/>
        </authorList>
    </citation>
    <scope>NUCLEOTIDE SEQUENCE [LARGE SCALE GENOMIC DNA]</scope>
    <source>
        <strain evidence="2 3">NRRL 28638</strain>
    </source>
</reference>